<gene>
    <name evidence="1" type="ORF">G6Z78_0002394</name>
</gene>
<dbReference type="GO" id="GO:0003676">
    <property type="term" value="F:nucleic acid binding"/>
    <property type="evidence" value="ECO:0007669"/>
    <property type="project" value="InterPro"/>
</dbReference>
<dbReference type="AlphaFoldDB" id="A0A836EUW7"/>
<reference evidence="1" key="1">
    <citation type="submission" date="2020-02" db="EMBL/GenBank/DDBJ databases">
        <title>Relaxed selection underlies rapid genomic changes in the transitions from sociality to social parasitism in ants.</title>
        <authorList>
            <person name="Bi X."/>
        </authorList>
    </citation>
    <scope>NUCLEOTIDE SEQUENCE</scope>
    <source>
        <strain evidence="1">BGI-DK2014c</strain>
        <tissue evidence="1">Whole body</tissue>
    </source>
</reference>
<protein>
    <submittedName>
        <fullName evidence="1">MOS1T transposase</fullName>
    </submittedName>
</protein>
<feature type="non-terminal residue" evidence="1">
    <location>
        <position position="1"/>
    </location>
</feature>
<feature type="non-terminal residue" evidence="1">
    <location>
        <position position="211"/>
    </location>
</feature>
<dbReference type="PANTHER" id="PTHR46060:SF1">
    <property type="entry name" value="MARINER MOS1 TRANSPOSASE-LIKE PROTEIN"/>
    <property type="match status" value="1"/>
</dbReference>
<dbReference type="InterPro" id="IPR036397">
    <property type="entry name" value="RNaseH_sf"/>
</dbReference>
<evidence type="ECO:0000313" key="1">
    <source>
        <dbReference type="EMBL" id="KAG5312062.1"/>
    </source>
</evidence>
<dbReference type="Gene3D" id="3.30.420.10">
    <property type="entry name" value="Ribonuclease H-like superfamily/Ribonuclease H"/>
    <property type="match status" value="1"/>
</dbReference>
<accession>A0A836EUW7</accession>
<evidence type="ECO:0000313" key="2">
    <source>
        <dbReference type="Proteomes" id="UP000668214"/>
    </source>
</evidence>
<name>A0A836EUW7_9HYME</name>
<dbReference type="EMBL" id="JAANIA010002592">
    <property type="protein sequence ID" value="KAG5312062.1"/>
    <property type="molecule type" value="Genomic_DNA"/>
</dbReference>
<dbReference type="InterPro" id="IPR052709">
    <property type="entry name" value="Transposase-MT_Hybrid"/>
</dbReference>
<comment type="caution">
    <text evidence="1">The sequence shown here is derived from an EMBL/GenBank/DDBJ whole genome shotgun (WGS) entry which is preliminary data.</text>
</comment>
<proteinExistence type="predicted"/>
<dbReference type="PANTHER" id="PTHR46060">
    <property type="entry name" value="MARINER MOS1 TRANSPOSASE-LIKE PROTEIN"/>
    <property type="match status" value="1"/>
</dbReference>
<organism evidence="1 2">
    <name type="scientific">Pseudoatta argentina</name>
    <dbReference type="NCBI Taxonomy" id="621737"/>
    <lineage>
        <taxon>Eukaryota</taxon>
        <taxon>Metazoa</taxon>
        <taxon>Ecdysozoa</taxon>
        <taxon>Arthropoda</taxon>
        <taxon>Hexapoda</taxon>
        <taxon>Insecta</taxon>
        <taxon>Pterygota</taxon>
        <taxon>Neoptera</taxon>
        <taxon>Endopterygota</taxon>
        <taxon>Hymenoptera</taxon>
        <taxon>Apocrita</taxon>
        <taxon>Aculeata</taxon>
        <taxon>Formicoidea</taxon>
        <taxon>Formicidae</taxon>
        <taxon>Myrmicinae</taxon>
        <taxon>Pseudoatta</taxon>
    </lineage>
</organism>
<dbReference type="Proteomes" id="UP000668214">
    <property type="component" value="Unassembled WGS sequence"/>
</dbReference>
<sequence>MEKNKFRAVIKYLHMKGLTQKEIKTELDNVHSTSAPAFATVYNWVNEFKRDRTSTCDEIATSKIIDKIHDIILTDRRVKVRELVEAISISHGTVISILHEQLGMKNLSARWVPCLLFIHYFTPKTKKQSKQWTSSSESASKKAEDSLLDRFNNILKKKRPHLAKKKVLFHQDNARVHMAKFNEFHYELLLHPAYSPDLAPCDYFLFPNLKK</sequence>
<keyword evidence="2" id="KW-1185">Reference proteome</keyword>